<reference evidence="1 2" key="1">
    <citation type="journal article" date="2024" name="Environ. Microbiol.">
        <title>Novel evolutionary insights on the interactions of the Holosporales (Alphaproteobacteria) with eukaryotic hosts from comparative genomics.</title>
        <authorList>
            <person name="Giovannini M."/>
            <person name="Petroni G."/>
            <person name="Castelli M."/>
        </authorList>
    </citation>
    <scope>NUCLEOTIDE SEQUENCE [LARGE SCALE GENOMIC DNA]</scope>
    <source>
        <strain evidence="1 2">US_Bl 15I1</strain>
    </source>
</reference>
<keyword evidence="2" id="KW-1185">Reference proteome</keyword>
<gene>
    <name evidence="1" type="ORF">Bealeia1_01971</name>
</gene>
<protein>
    <recommendedName>
        <fullName evidence="3">Terminase large subunit gp17-like C-terminal domain-containing protein</fullName>
    </recommendedName>
</protein>
<sequence>MLTDLPKSTDLEFLDGVLERLIEKRECEESLYSFLQRAWPYMETGTFAPNWHLKMLSEILEEVFRGNIRRLVINIPPRYGKTSLVSVAFPAWCWIQNPQTRLYFCSYAQKIVTSPSQKCRRLILSEWYQSHWRDRVTISPSQKAKARLKTPQAAVVIPHRWAPRSQDSVAIFSLPTTRTIPKTSSQKRKCTRQISGGAMSGNRDLMMPKPAP</sequence>
<organism evidence="1 2">
    <name type="scientific">Candidatus Bealeia paramacronuclearis</name>
    <dbReference type="NCBI Taxonomy" id="1921001"/>
    <lineage>
        <taxon>Bacteria</taxon>
        <taxon>Pseudomonadati</taxon>
        <taxon>Pseudomonadota</taxon>
        <taxon>Alphaproteobacteria</taxon>
        <taxon>Holosporales</taxon>
        <taxon>Holosporaceae</taxon>
        <taxon>Candidatus Bealeia</taxon>
    </lineage>
</organism>
<evidence type="ECO:0000313" key="2">
    <source>
        <dbReference type="Proteomes" id="UP001330434"/>
    </source>
</evidence>
<name>A0ABZ2C5J5_9PROT</name>
<geneLocation type="plasmid" evidence="1 2">
    <name>pBealeia1</name>
</geneLocation>
<evidence type="ECO:0008006" key="3">
    <source>
        <dbReference type="Google" id="ProtNLM"/>
    </source>
</evidence>
<accession>A0ABZ2C5J5</accession>
<evidence type="ECO:0000313" key="1">
    <source>
        <dbReference type="EMBL" id="WVX67752.1"/>
    </source>
</evidence>
<proteinExistence type="predicted"/>
<dbReference type="EMBL" id="CP133271">
    <property type="protein sequence ID" value="WVX67752.1"/>
    <property type="molecule type" value="Genomic_DNA"/>
</dbReference>
<dbReference type="Proteomes" id="UP001330434">
    <property type="component" value="Plasmid pBealeia1"/>
</dbReference>
<keyword evidence="1" id="KW-0614">Plasmid</keyword>